<evidence type="ECO:0000256" key="2">
    <source>
        <dbReference type="SAM" id="Phobius"/>
    </source>
</evidence>
<keyword evidence="4" id="KW-1185">Reference proteome</keyword>
<accession>A0A4R1R1V3</accession>
<evidence type="ECO:0000313" key="4">
    <source>
        <dbReference type="Proteomes" id="UP000295718"/>
    </source>
</evidence>
<evidence type="ECO:0000313" key="3">
    <source>
        <dbReference type="EMBL" id="TCL59330.1"/>
    </source>
</evidence>
<name>A0A4R1R1V3_9FIRM</name>
<protein>
    <submittedName>
        <fullName evidence="3">DltD-like protein</fullName>
    </submittedName>
</protein>
<dbReference type="Proteomes" id="UP000295718">
    <property type="component" value="Unassembled WGS sequence"/>
</dbReference>
<dbReference type="EMBL" id="SLUO01000004">
    <property type="protein sequence ID" value="TCL59330.1"/>
    <property type="molecule type" value="Genomic_DNA"/>
</dbReference>
<dbReference type="AlphaFoldDB" id="A0A4R1R1V3"/>
<gene>
    <name evidence="3" type="ORF">EDD76_10466</name>
</gene>
<keyword evidence="2" id="KW-0472">Membrane</keyword>
<evidence type="ECO:0000256" key="1">
    <source>
        <dbReference type="SAM" id="Coils"/>
    </source>
</evidence>
<proteinExistence type="predicted"/>
<feature type="transmembrane region" description="Helical" evidence="2">
    <location>
        <begin position="12"/>
        <end position="31"/>
    </location>
</feature>
<organism evidence="3 4">
    <name type="scientific">Kineothrix alysoides</name>
    <dbReference type="NCBI Taxonomy" id="1469948"/>
    <lineage>
        <taxon>Bacteria</taxon>
        <taxon>Bacillati</taxon>
        <taxon>Bacillota</taxon>
        <taxon>Clostridia</taxon>
        <taxon>Lachnospirales</taxon>
        <taxon>Lachnospiraceae</taxon>
        <taxon>Kineothrix</taxon>
    </lineage>
</organism>
<dbReference type="OrthoDB" id="2058954at2"/>
<reference evidence="3 4" key="1">
    <citation type="submission" date="2019-03" db="EMBL/GenBank/DDBJ databases">
        <title>Genomic Encyclopedia of Type Strains, Phase IV (KMG-IV): sequencing the most valuable type-strain genomes for metagenomic binning, comparative biology and taxonomic classification.</title>
        <authorList>
            <person name="Goeker M."/>
        </authorList>
    </citation>
    <scope>NUCLEOTIDE SEQUENCE [LARGE SCALE GENOMIC DNA]</scope>
    <source>
        <strain evidence="3 4">DSM 100556</strain>
    </source>
</reference>
<keyword evidence="1" id="KW-0175">Coiled coil</keyword>
<dbReference type="SUPFAM" id="SSF52266">
    <property type="entry name" value="SGNH hydrolase"/>
    <property type="match status" value="1"/>
</dbReference>
<dbReference type="STRING" id="1469948.GCA_000732725_03797"/>
<comment type="caution">
    <text evidence="3">The sequence shown here is derived from an EMBL/GenBank/DDBJ whole genome shotgun (WGS) entry which is preliminary data.</text>
</comment>
<keyword evidence="2" id="KW-0812">Transmembrane</keyword>
<dbReference type="InterPro" id="IPR036514">
    <property type="entry name" value="SGNH_hydro_sf"/>
</dbReference>
<dbReference type="Gene3D" id="3.40.50.1110">
    <property type="entry name" value="SGNH hydrolase"/>
    <property type="match status" value="1"/>
</dbReference>
<feature type="coiled-coil region" evidence="1">
    <location>
        <begin position="200"/>
        <end position="227"/>
    </location>
</feature>
<keyword evidence="2" id="KW-1133">Transmembrane helix</keyword>
<sequence length="350" mass="41005">MELMKKSYINFLMKCITVSGIAFLLLLLLNYRYKQVMEDPYADAHKFDFMDSTFNNIQIANIGSSHGEYAFYYEELTKQSGYECFNFAMASQTYNYDLAILSMYRNHFAKDSILFIPVSYFSFNNEVVNETEMQSLNAKYYTFLSPRYIPGYSPYIDLVTHRMPILSAGEDIVKLFPPSILYSFMPLKAFAAESSVLTPEEKAEAEAKFYEKALNRYQRHMENKEEYFMQERIDNLYDIINLCMENSITPVLVTTPYTSYYTDMVSAEFKTEFYDTIHTVTGSTGVPYYDYSQDERFTSHLEYFADADHLNTEGSIVFMNTIKEEIPEYREFLQNNDPIHNGDPNWQPPF</sequence>